<feature type="region of interest" description="Disordered" evidence="1">
    <location>
        <begin position="22"/>
        <end position="69"/>
    </location>
</feature>
<keyword evidence="3" id="KW-1185">Reference proteome</keyword>
<organism evidence="2 3">
    <name type="scientific">Penicillium nalgiovense</name>
    <dbReference type="NCBI Taxonomy" id="60175"/>
    <lineage>
        <taxon>Eukaryota</taxon>
        <taxon>Fungi</taxon>
        <taxon>Dikarya</taxon>
        <taxon>Ascomycota</taxon>
        <taxon>Pezizomycotina</taxon>
        <taxon>Eurotiomycetes</taxon>
        <taxon>Eurotiomycetidae</taxon>
        <taxon>Eurotiales</taxon>
        <taxon>Aspergillaceae</taxon>
        <taxon>Penicillium</taxon>
    </lineage>
</organism>
<comment type="caution">
    <text evidence="2">The sequence shown here is derived from an EMBL/GenBank/DDBJ whole genome shotgun (WGS) entry which is preliminary data.</text>
</comment>
<reference evidence="3" key="1">
    <citation type="journal article" date="2017" name="Nat. Microbiol.">
        <title>Global analysis of biosynthetic gene clusters reveals vast potential of secondary metabolite production in Penicillium species.</title>
        <authorList>
            <person name="Nielsen J.C."/>
            <person name="Grijseels S."/>
            <person name="Prigent S."/>
            <person name="Ji B."/>
            <person name="Dainat J."/>
            <person name="Nielsen K.F."/>
            <person name="Frisvad J.C."/>
            <person name="Workman M."/>
            <person name="Nielsen J."/>
        </authorList>
    </citation>
    <scope>NUCLEOTIDE SEQUENCE [LARGE SCALE GENOMIC DNA]</scope>
    <source>
        <strain evidence="3">IBT 13039</strain>
    </source>
</reference>
<dbReference type="Proteomes" id="UP000191691">
    <property type="component" value="Unassembled WGS sequence"/>
</dbReference>
<accession>A0A1V6Z3J6</accession>
<evidence type="ECO:0000256" key="1">
    <source>
        <dbReference type="SAM" id="MobiDB-lite"/>
    </source>
</evidence>
<name>A0A1V6Z3J6_PENNA</name>
<evidence type="ECO:0000313" key="2">
    <source>
        <dbReference type="EMBL" id="OQE94118.1"/>
    </source>
</evidence>
<protein>
    <submittedName>
        <fullName evidence="2">Uncharacterized protein</fullName>
    </submittedName>
</protein>
<evidence type="ECO:0000313" key="3">
    <source>
        <dbReference type="Proteomes" id="UP000191691"/>
    </source>
</evidence>
<dbReference type="EMBL" id="MOOB01000004">
    <property type="protein sequence ID" value="OQE94118.1"/>
    <property type="molecule type" value="Genomic_DNA"/>
</dbReference>
<gene>
    <name evidence="2" type="ORF">PENNAL_c0004G06589</name>
</gene>
<feature type="compositionally biased region" description="Basic residues" evidence="1">
    <location>
        <begin position="55"/>
        <end position="65"/>
    </location>
</feature>
<proteinExistence type="predicted"/>
<sequence length="164" mass="18647">MEAQIGGYFGTVQSRSSLDAIDSNSTRLSTETTTLSTTHIPNNQEEPMPEVWPHRSSRKRPHHRQPAMTEFNQAAITITTIKRKILESRARRQNEEEAADPTTMRCRPEDRGEFERLMEKQLGQGSRSGVNTIVLLFKVAPFFYGSSLYIVSIWPHHAASHLLI</sequence>
<dbReference type="AlphaFoldDB" id="A0A1V6Z3J6"/>
<feature type="compositionally biased region" description="Low complexity" evidence="1">
    <location>
        <begin position="23"/>
        <end position="38"/>
    </location>
</feature>